<evidence type="ECO:0000313" key="6">
    <source>
        <dbReference type="Proteomes" id="UP000606194"/>
    </source>
</evidence>
<evidence type="ECO:0000313" key="5">
    <source>
        <dbReference type="EMBL" id="GGS33611.1"/>
    </source>
</evidence>
<reference evidence="5" key="1">
    <citation type="journal article" date="2014" name="Int. J. Syst. Evol. Microbiol.">
        <title>Complete genome sequence of Corynebacterium casei LMG S-19264T (=DSM 44701T), isolated from a smear-ripened cheese.</title>
        <authorList>
            <consortium name="US DOE Joint Genome Institute (JGI-PGF)"/>
            <person name="Walter F."/>
            <person name="Albersmeier A."/>
            <person name="Kalinowski J."/>
            <person name="Ruckert C."/>
        </authorList>
    </citation>
    <scope>NUCLEOTIDE SEQUENCE</scope>
    <source>
        <strain evidence="5">JCM 4386</strain>
    </source>
</reference>
<comment type="caution">
    <text evidence="5">The sequence shown here is derived from an EMBL/GenBank/DDBJ whole genome shotgun (WGS) entry which is preliminary data.</text>
</comment>
<dbReference type="EMBL" id="BMTL01000123">
    <property type="protein sequence ID" value="GGS33611.1"/>
    <property type="molecule type" value="Genomic_DNA"/>
</dbReference>
<evidence type="ECO:0000256" key="1">
    <source>
        <dbReference type="SAM" id="MobiDB-lite"/>
    </source>
</evidence>
<dbReference type="Pfam" id="PF13340">
    <property type="entry name" value="DUF4096"/>
    <property type="match status" value="1"/>
</dbReference>
<dbReference type="PANTHER" id="PTHR30007:SF0">
    <property type="entry name" value="TRANSPOSASE"/>
    <property type="match status" value="1"/>
</dbReference>
<dbReference type="InterPro" id="IPR002559">
    <property type="entry name" value="Transposase_11"/>
</dbReference>
<keyword evidence="2" id="KW-1133">Transmembrane helix</keyword>
<evidence type="ECO:0000259" key="4">
    <source>
        <dbReference type="Pfam" id="PF13340"/>
    </source>
</evidence>
<dbReference type="GO" id="GO:0006313">
    <property type="term" value="P:DNA transposition"/>
    <property type="evidence" value="ECO:0007669"/>
    <property type="project" value="InterPro"/>
</dbReference>
<feature type="transmembrane region" description="Helical" evidence="2">
    <location>
        <begin position="241"/>
        <end position="260"/>
    </location>
</feature>
<protein>
    <submittedName>
        <fullName evidence="5">DDE transposase</fullName>
    </submittedName>
</protein>
<evidence type="ECO:0000259" key="3">
    <source>
        <dbReference type="Pfam" id="PF01609"/>
    </source>
</evidence>
<proteinExistence type="predicted"/>
<evidence type="ECO:0000256" key="2">
    <source>
        <dbReference type="SAM" id="Phobius"/>
    </source>
</evidence>
<organism evidence="5 6">
    <name type="scientific">Streptomyces humidus</name>
    <dbReference type="NCBI Taxonomy" id="52259"/>
    <lineage>
        <taxon>Bacteria</taxon>
        <taxon>Bacillati</taxon>
        <taxon>Actinomycetota</taxon>
        <taxon>Actinomycetes</taxon>
        <taxon>Kitasatosporales</taxon>
        <taxon>Streptomycetaceae</taxon>
        <taxon>Streptomyces</taxon>
    </lineage>
</organism>
<gene>
    <name evidence="5" type="ORF">GCM10010269_83790</name>
</gene>
<accession>A0A918GG48</accession>
<name>A0A918GG48_9ACTN</name>
<feature type="region of interest" description="Disordered" evidence="1">
    <location>
        <begin position="319"/>
        <end position="340"/>
    </location>
</feature>
<feature type="domain" description="Transposase IS4-like" evidence="3">
    <location>
        <begin position="157"/>
        <end position="312"/>
    </location>
</feature>
<dbReference type="PANTHER" id="PTHR30007">
    <property type="entry name" value="PHP DOMAIN PROTEIN"/>
    <property type="match status" value="1"/>
</dbReference>
<dbReference type="GO" id="GO:0003677">
    <property type="term" value="F:DNA binding"/>
    <property type="evidence" value="ECO:0007669"/>
    <property type="project" value="InterPro"/>
</dbReference>
<dbReference type="Pfam" id="PF01609">
    <property type="entry name" value="DDE_Tnp_1"/>
    <property type="match status" value="1"/>
</dbReference>
<dbReference type="InterPro" id="IPR025161">
    <property type="entry name" value="IS402-like_dom"/>
</dbReference>
<dbReference type="GO" id="GO:0004803">
    <property type="term" value="F:transposase activity"/>
    <property type="evidence" value="ECO:0007669"/>
    <property type="project" value="InterPro"/>
</dbReference>
<keyword evidence="6" id="KW-1185">Reference proteome</keyword>
<reference evidence="5" key="2">
    <citation type="submission" date="2020-09" db="EMBL/GenBank/DDBJ databases">
        <authorList>
            <person name="Sun Q."/>
            <person name="Ohkuma M."/>
        </authorList>
    </citation>
    <scope>NUCLEOTIDE SEQUENCE</scope>
    <source>
        <strain evidence="5">JCM 4386</strain>
    </source>
</reference>
<dbReference type="Proteomes" id="UP000606194">
    <property type="component" value="Unassembled WGS sequence"/>
</dbReference>
<dbReference type="NCBIfam" id="NF033580">
    <property type="entry name" value="transpos_IS5_3"/>
    <property type="match status" value="1"/>
</dbReference>
<keyword evidence="2" id="KW-0472">Membrane</keyword>
<feature type="domain" description="Insertion element IS402-like" evidence="4">
    <location>
        <begin position="64"/>
        <end position="140"/>
    </location>
</feature>
<dbReference type="AlphaFoldDB" id="A0A918GG48"/>
<sequence length="340" mass="37898">MKAGPLGRSEGVYATAHREALLPQLYRSAAKESIPDTRTCDCFAHTYGNAADNPSGGHCYPTDMTDTEWAAVREMVPVPAWGEGRGGRPEEYCHRDILDAIRYVVDNGVKWPALPADYPPWKAVHRFFTRWRKQGLTGEFHDRLRAAAREAQGRDAEPTAGVIDSQSAKGTSTVEAATSGYDGGKKIKGRKRHIVVDTLGLILAVMVTPASTGDRDAAQDLLARAASRHHRLRRVWADSGYTGMLVGWCAVALNLILTVIRRSDDRQGFVVLPKRWIVERTFAWLTRSRRLARDYERLPASSEAMILWSMTMVMTRRLGRRRRRTGPAPARVPIPAQRAA</sequence>
<keyword evidence="2" id="KW-0812">Transmembrane</keyword>